<dbReference type="InParanoid" id="A0A7R8V272"/>
<evidence type="ECO:0000256" key="1">
    <source>
        <dbReference type="SAM" id="SignalP"/>
    </source>
</evidence>
<dbReference type="EMBL" id="LR899013">
    <property type="protein sequence ID" value="CAD7091466.1"/>
    <property type="molecule type" value="Genomic_DNA"/>
</dbReference>
<dbReference type="AlphaFoldDB" id="A0A7R8V272"/>
<name>A0A7R8V272_HERIL</name>
<dbReference type="Proteomes" id="UP000594454">
    <property type="component" value="Chromosome 5"/>
</dbReference>
<dbReference type="OrthoDB" id="7925769at2759"/>
<gene>
    <name evidence="2" type="ORF">HERILL_LOCUS13882</name>
</gene>
<protein>
    <submittedName>
        <fullName evidence="2">Uncharacterized protein</fullName>
    </submittedName>
</protein>
<dbReference type="PANTHER" id="PTHR20898">
    <property type="entry name" value="DAEDALUS ON 3-RELATED-RELATED"/>
    <property type="match status" value="1"/>
</dbReference>
<feature type="signal peptide" evidence="1">
    <location>
        <begin position="1"/>
        <end position="27"/>
    </location>
</feature>
<accession>A0A7R8V272</accession>
<proteinExistence type="predicted"/>
<keyword evidence="1" id="KW-0732">Signal</keyword>
<organism evidence="2 3">
    <name type="scientific">Hermetia illucens</name>
    <name type="common">Black soldier fly</name>
    <dbReference type="NCBI Taxonomy" id="343691"/>
    <lineage>
        <taxon>Eukaryota</taxon>
        <taxon>Metazoa</taxon>
        <taxon>Ecdysozoa</taxon>
        <taxon>Arthropoda</taxon>
        <taxon>Hexapoda</taxon>
        <taxon>Insecta</taxon>
        <taxon>Pterygota</taxon>
        <taxon>Neoptera</taxon>
        <taxon>Endopterygota</taxon>
        <taxon>Diptera</taxon>
        <taxon>Brachycera</taxon>
        <taxon>Stratiomyomorpha</taxon>
        <taxon>Stratiomyidae</taxon>
        <taxon>Hermetiinae</taxon>
        <taxon>Hermetia</taxon>
    </lineage>
</organism>
<dbReference type="SMART" id="SM00697">
    <property type="entry name" value="DM8"/>
    <property type="match status" value="1"/>
</dbReference>
<dbReference type="InterPro" id="IPR010512">
    <property type="entry name" value="DUF1091"/>
</dbReference>
<dbReference type="PANTHER" id="PTHR20898:SF0">
    <property type="entry name" value="DAEDALUS ON 3-RELATED"/>
    <property type="match status" value="1"/>
</dbReference>
<evidence type="ECO:0000313" key="2">
    <source>
        <dbReference type="EMBL" id="CAD7091466.1"/>
    </source>
</evidence>
<feature type="chain" id="PRO_5030750655" evidence="1">
    <location>
        <begin position="28"/>
        <end position="180"/>
    </location>
</feature>
<reference evidence="2 3" key="1">
    <citation type="submission" date="2020-11" db="EMBL/GenBank/DDBJ databases">
        <authorList>
            <person name="Wallbank WR R."/>
            <person name="Pardo Diaz C."/>
            <person name="Kozak K."/>
            <person name="Martin S."/>
            <person name="Jiggins C."/>
            <person name="Moest M."/>
            <person name="Warren A I."/>
            <person name="Generalovic N T."/>
            <person name="Byers J.R.P. K."/>
            <person name="Montejo-Kovacevich G."/>
            <person name="Yen C E."/>
        </authorList>
    </citation>
    <scope>NUCLEOTIDE SEQUENCE [LARGE SCALE GENOMIC DNA]</scope>
</reference>
<sequence>MCPLFDMVNILLWISFFGFGAFSPSECRPRVRITQISFDFDVKLGNGTTWLTDDRTVNVVFDLKKGLKTMKSRFKVDLIRRQRTFNAIANATRDYCAQTPIINKIWAKFSHVFLQTSNFPSTCPIPKNTYYVRNLSFPEQFLPNYMPALDFVVETTFLHRMYFNQEEVLLKYVTRGKLIP</sequence>
<dbReference type="Pfam" id="PF06477">
    <property type="entry name" value="DUF1091"/>
    <property type="match status" value="1"/>
</dbReference>
<keyword evidence="3" id="KW-1185">Reference proteome</keyword>
<evidence type="ECO:0000313" key="3">
    <source>
        <dbReference type="Proteomes" id="UP000594454"/>
    </source>
</evidence>